<dbReference type="Proteomes" id="UP000717634">
    <property type="component" value="Unassembled WGS sequence"/>
</dbReference>
<keyword evidence="4" id="KW-1185">Reference proteome</keyword>
<dbReference type="Pfam" id="PF04480">
    <property type="entry name" value="DUF559"/>
    <property type="match status" value="1"/>
</dbReference>
<reference evidence="3 4" key="1">
    <citation type="submission" date="2020-03" db="EMBL/GenBank/DDBJ databases">
        <title>Genomic Encyclopedia of Type Strains, Phase IV (KMG-V): Genome sequencing to study the core and pangenomes of soil and plant-associated prokaryotes.</title>
        <authorList>
            <person name="Whitman W."/>
        </authorList>
    </citation>
    <scope>NUCLEOTIDE SEQUENCE [LARGE SCALE GENOMIC DNA]</scope>
    <source>
        <strain evidence="3 4">1B</strain>
    </source>
</reference>
<dbReference type="PANTHER" id="PTHR38590:SF1">
    <property type="entry name" value="BLL0828 PROTEIN"/>
    <property type="match status" value="1"/>
</dbReference>
<dbReference type="PANTHER" id="PTHR38590">
    <property type="entry name" value="BLL0828 PROTEIN"/>
    <property type="match status" value="1"/>
</dbReference>
<accession>A0ABX1HJT0</accession>
<dbReference type="GO" id="GO:0004519">
    <property type="term" value="F:endonuclease activity"/>
    <property type="evidence" value="ECO:0007669"/>
    <property type="project" value="UniProtKB-KW"/>
</dbReference>
<dbReference type="InterPro" id="IPR011335">
    <property type="entry name" value="Restrct_endonuc-II-like"/>
</dbReference>
<dbReference type="CDD" id="cd01038">
    <property type="entry name" value="Endonuclease_DUF559"/>
    <property type="match status" value="1"/>
</dbReference>
<evidence type="ECO:0000259" key="2">
    <source>
        <dbReference type="Pfam" id="PF04480"/>
    </source>
</evidence>
<sequence length="160" mass="18592">MDSGGNEKPAYFHAFMTDAETWRNSLKDYSRANRQKATEAENVLWQLVRGNKLGPRFRRQHAIERYIVDFICLPAWLIIEVDGEYHFEVEQAEYDGGRTYDLHELGFHIMRFTNQEVLQHPDYVLKQISTHLLKHSPNPQGCRQAPPLPKERGPGGEVTQ</sequence>
<dbReference type="Gene3D" id="3.40.960.10">
    <property type="entry name" value="VSR Endonuclease"/>
    <property type="match status" value="1"/>
</dbReference>
<name>A0ABX1HJT0_9BACT</name>
<dbReference type="InterPro" id="IPR047216">
    <property type="entry name" value="Endonuclease_DUF559_bact"/>
</dbReference>
<keyword evidence="3" id="KW-0540">Nuclease</keyword>
<protein>
    <submittedName>
        <fullName evidence="3">Very-short-patch-repair endonuclease</fullName>
    </submittedName>
</protein>
<evidence type="ECO:0000256" key="1">
    <source>
        <dbReference type="SAM" id="MobiDB-lite"/>
    </source>
</evidence>
<dbReference type="EMBL" id="JAAVTK010000004">
    <property type="protein sequence ID" value="NKI89211.1"/>
    <property type="molecule type" value="Genomic_DNA"/>
</dbReference>
<dbReference type="RefSeq" id="WP_168672852.1">
    <property type="nucleotide sequence ID" value="NZ_JAAVTK010000004.1"/>
</dbReference>
<evidence type="ECO:0000313" key="4">
    <source>
        <dbReference type="Proteomes" id="UP000717634"/>
    </source>
</evidence>
<comment type="caution">
    <text evidence="3">The sequence shown here is derived from an EMBL/GenBank/DDBJ whole genome shotgun (WGS) entry which is preliminary data.</text>
</comment>
<feature type="region of interest" description="Disordered" evidence="1">
    <location>
        <begin position="135"/>
        <end position="160"/>
    </location>
</feature>
<proteinExistence type="predicted"/>
<evidence type="ECO:0000313" key="3">
    <source>
        <dbReference type="EMBL" id="NKI89211.1"/>
    </source>
</evidence>
<keyword evidence="3" id="KW-0378">Hydrolase</keyword>
<organism evidence="3 4">
    <name type="scientific">Hymenobacter artigasi</name>
    <dbReference type="NCBI Taxonomy" id="2719616"/>
    <lineage>
        <taxon>Bacteria</taxon>
        <taxon>Pseudomonadati</taxon>
        <taxon>Bacteroidota</taxon>
        <taxon>Cytophagia</taxon>
        <taxon>Cytophagales</taxon>
        <taxon>Hymenobacteraceae</taxon>
        <taxon>Hymenobacter</taxon>
    </lineage>
</organism>
<feature type="domain" description="DUF559" evidence="2">
    <location>
        <begin position="26"/>
        <end position="132"/>
    </location>
</feature>
<keyword evidence="3" id="KW-0255">Endonuclease</keyword>
<gene>
    <name evidence="3" type="ORF">HBN54_001806</name>
</gene>
<dbReference type="InterPro" id="IPR007569">
    <property type="entry name" value="DUF559"/>
</dbReference>
<dbReference type="SUPFAM" id="SSF52980">
    <property type="entry name" value="Restriction endonuclease-like"/>
    <property type="match status" value="1"/>
</dbReference>